<dbReference type="PANTHER" id="PTHR45947:SF3">
    <property type="entry name" value="SULFOQUINOVOSYL TRANSFERASE SQD2"/>
    <property type="match status" value="1"/>
</dbReference>
<evidence type="ECO:0000313" key="4">
    <source>
        <dbReference type="Proteomes" id="UP001596432"/>
    </source>
</evidence>
<name>A0ABD5Y1D3_9EURY</name>
<dbReference type="EMBL" id="JBHTAS010000001">
    <property type="protein sequence ID" value="MFC7139481.1"/>
    <property type="molecule type" value="Genomic_DNA"/>
</dbReference>
<dbReference type="Proteomes" id="UP001596432">
    <property type="component" value="Unassembled WGS sequence"/>
</dbReference>
<reference evidence="3 4" key="1">
    <citation type="journal article" date="2019" name="Int. J. Syst. Evol. Microbiol.">
        <title>The Global Catalogue of Microorganisms (GCM) 10K type strain sequencing project: providing services to taxonomists for standard genome sequencing and annotation.</title>
        <authorList>
            <consortium name="The Broad Institute Genomics Platform"/>
            <consortium name="The Broad Institute Genome Sequencing Center for Infectious Disease"/>
            <person name="Wu L."/>
            <person name="Ma J."/>
        </authorList>
    </citation>
    <scope>NUCLEOTIDE SEQUENCE [LARGE SCALE GENOMIC DNA]</scope>
    <source>
        <strain evidence="3 4">XZYJT29</strain>
    </source>
</reference>
<evidence type="ECO:0000259" key="2">
    <source>
        <dbReference type="Pfam" id="PF13439"/>
    </source>
</evidence>
<evidence type="ECO:0000313" key="3">
    <source>
        <dbReference type="EMBL" id="MFC7139481.1"/>
    </source>
</evidence>
<proteinExistence type="predicted"/>
<keyword evidence="4" id="KW-1185">Reference proteome</keyword>
<dbReference type="Pfam" id="PF13439">
    <property type="entry name" value="Glyco_transf_4"/>
    <property type="match status" value="1"/>
</dbReference>
<dbReference type="InterPro" id="IPR050194">
    <property type="entry name" value="Glycosyltransferase_grp1"/>
</dbReference>
<accession>A0ABD5Y1D3</accession>
<gene>
    <name evidence="3" type="ORF">ACFQMA_06460</name>
</gene>
<protein>
    <submittedName>
        <fullName evidence="3">Glycosyltransferase</fullName>
        <ecNumber evidence="3">2.4.-.-</ecNumber>
    </submittedName>
</protein>
<comment type="caution">
    <text evidence="3">The sequence shown here is derived from an EMBL/GenBank/DDBJ whole genome shotgun (WGS) entry which is preliminary data.</text>
</comment>
<dbReference type="EC" id="2.4.-.-" evidence="3"/>
<dbReference type="RefSeq" id="WP_274325068.1">
    <property type="nucleotide sequence ID" value="NZ_CP118158.1"/>
</dbReference>
<organism evidence="3 4">
    <name type="scientific">Halosimplex aquaticum</name>
    <dbReference type="NCBI Taxonomy" id="3026162"/>
    <lineage>
        <taxon>Archaea</taxon>
        <taxon>Methanobacteriati</taxon>
        <taxon>Methanobacteriota</taxon>
        <taxon>Stenosarchaea group</taxon>
        <taxon>Halobacteria</taxon>
        <taxon>Halobacteriales</taxon>
        <taxon>Haloarculaceae</taxon>
        <taxon>Halosimplex</taxon>
    </lineage>
</organism>
<sequence length="352" mass="39380">MRVAFVSMETTHYRDTEGARRFERVARHLAARGHDVTVFCTQWWDGTDETVERDGVTYRGVTISPALTSFAVRIPALLALYDPDVVHARPDPPVTVLAASLGGTLARAPLVVEWFGDASIEASRFHERAATLPGMVVTPSEMVRTRVRELGATADTSQVIPESIDMSLVRETEPAAETDVVYAHPLDESANVESFLLGLAELRDREWTATIVGDGPQREDYERQVRDLRIDDRVTFAGACDREERVALYKGAHAFVQTAYREYFATELLWAMACGCVGIVEYQAESSAHELIEEAERSFRATDPEQIADAVVDAGEFDRLTVDEDWAAYDDDAVLERYLQTYRDLQADYGLF</sequence>
<dbReference type="InterPro" id="IPR028098">
    <property type="entry name" value="Glyco_trans_4-like_N"/>
</dbReference>
<dbReference type="PANTHER" id="PTHR45947">
    <property type="entry name" value="SULFOQUINOVOSYL TRANSFERASE SQD2"/>
    <property type="match status" value="1"/>
</dbReference>
<dbReference type="SUPFAM" id="SSF53756">
    <property type="entry name" value="UDP-Glycosyltransferase/glycogen phosphorylase"/>
    <property type="match status" value="1"/>
</dbReference>
<keyword evidence="3" id="KW-0808">Transferase</keyword>
<evidence type="ECO:0000259" key="1">
    <source>
        <dbReference type="Pfam" id="PF00534"/>
    </source>
</evidence>
<feature type="domain" description="Glycosyl transferase family 1" evidence="1">
    <location>
        <begin position="175"/>
        <end position="311"/>
    </location>
</feature>
<dbReference type="GO" id="GO:0016757">
    <property type="term" value="F:glycosyltransferase activity"/>
    <property type="evidence" value="ECO:0007669"/>
    <property type="project" value="UniProtKB-KW"/>
</dbReference>
<dbReference type="InterPro" id="IPR001296">
    <property type="entry name" value="Glyco_trans_1"/>
</dbReference>
<dbReference type="Gene3D" id="3.40.50.2000">
    <property type="entry name" value="Glycogen Phosphorylase B"/>
    <property type="match status" value="2"/>
</dbReference>
<dbReference type="Pfam" id="PF00534">
    <property type="entry name" value="Glycos_transf_1"/>
    <property type="match status" value="1"/>
</dbReference>
<dbReference type="GeneID" id="78819737"/>
<feature type="domain" description="Glycosyltransferase subfamily 4-like N-terminal" evidence="2">
    <location>
        <begin position="20"/>
        <end position="167"/>
    </location>
</feature>
<dbReference type="AlphaFoldDB" id="A0ABD5Y1D3"/>
<keyword evidence="3" id="KW-0328">Glycosyltransferase</keyword>